<evidence type="ECO:0000313" key="2">
    <source>
        <dbReference type="Proteomes" id="UP001046870"/>
    </source>
</evidence>
<reference evidence="1" key="1">
    <citation type="submission" date="2021-01" db="EMBL/GenBank/DDBJ databases">
        <authorList>
            <person name="Zahm M."/>
            <person name="Roques C."/>
            <person name="Cabau C."/>
            <person name="Klopp C."/>
            <person name="Donnadieu C."/>
            <person name="Jouanno E."/>
            <person name="Lampietro C."/>
            <person name="Louis A."/>
            <person name="Herpin A."/>
            <person name="Echchiki A."/>
            <person name="Berthelot C."/>
            <person name="Parey E."/>
            <person name="Roest-Crollius H."/>
            <person name="Braasch I."/>
            <person name="Postlethwait J."/>
            <person name="Bobe J."/>
            <person name="Montfort J."/>
            <person name="Bouchez O."/>
            <person name="Begum T."/>
            <person name="Mejri S."/>
            <person name="Adams A."/>
            <person name="Chen W.-J."/>
            <person name="Guiguen Y."/>
        </authorList>
    </citation>
    <scope>NUCLEOTIDE SEQUENCE</scope>
    <source>
        <strain evidence="1">YG-15Mar2019-1</strain>
        <tissue evidence="1">Brain</tissue>
    </source>
</reference>
<name>A0A9D3PLN0_MEGAT</name>
<dbReference type="Proteomes" id="UP001046870">
    <property type="component" value="Chromosome 17"/>
</dbReference>
<keyword evidence="2" id="KW-1185">Reference proteome</keyword>
<dbReference type="AlphaFoldDB" id="A0A9D3PLN0"/>
<evidence type="ECO:0000313" key="1">
    <source>
        <dbReference type="EMBL" id="KAG7461973.1"/>
    </source>
</evidence>
<accession>A0A9D3PLN0</accession>
<proteinExistence type="predicted"/>
<protein>
    <submittedName>
        <fullName evidence="1">Uncharacterized protein</fullName>
    </submittedName>
</protein>
<sequence>MCQCFYRFRGHAHWSGEWCSPECQSCAKIQPFSLSPPRDSPALLPALPYLVMGLCPAHKVLGGINVGANSREGFRESGTWTPWQDTGLGLSWWAPFSGPAAWHYRPSATSTPRHCVSTGGSTTPWGRCGWRAGVSSVPVCTPWASAAVRWCSVRWTSRHGARFEWRRRRAR</sequence>
<dbReference type="EMBL" id="JAFDVH010000017">
    <property type="protein sequence ID" value="KAG7461973.1"/>
    <property type="molecule type" value="Genomic_DNA"/>
</dbReference>
<gene>
    <name evidence="1" type="ORF">MATL_G00196870</name>
</gene>
<organism evidence="1 2">
    <name type="scientific">Megalops atlanticus</name>
    <name type="common">Tarpon</name>
    <name type="synonym">Clupea gigantea</name>
    <dbReference type="NCBI Taxonomy" id="7932"/>
    <lineage>
        <taxon>Eukaryota</taxon>
        <taxon>Metazoa</taxon>
        <taxon>Chordata</taxon>
        <taxon>Craniata</taxon>
        <taxon>Vertebrata</taxon>
        <taxon>Euteleostomi</taxon>
        <taxon>Actinopterygii</taxon>
        <taxon>Neopterygii</taxon>
        <taxon>Teleostei</taxon>
        <taxon>Elopiformes</taxon>
        <taxon>Megalopidae</taxon>
        <taxon>Megalops</taxon>
    </lineage>
</organism>
<comment type="caution">
    <text evidence="1">The sequence shown here is derived from an EMBL/GenBank/DDBJ whole genome shotgun (WGS) entry which is preliminary data.</text>
</comment>